<dbReference type="EMBL" id="JAHLQL010000001">
    <property type="protein sequence ID" value="MBU5590536.1"/>
    <property type="molecule type" value="Genomic_DNA"/>
</dbReference>
<dbReference type="Pfam" id="PF00551">
    <property type="entry name" value="Formyl_trans_N"/>
    <property type="match status" value="1"/>
</dbReference>
<evidence type="ECO:0000256" key="2">
    <source>
        <dbReference type="ARBA" id="ARBA00022679"/>
    </source>
</evidence>
<dbReference type="CDD" id="cd08645">
    <property type="entry name" value="FMT_core_GART"/>
    <property type="match status" value="1"/>
</dbReference>
<comment type="similarity">
    <text evidence="4 6">Belongs to the GART family.</text>
</comment>
<dbReference type="HAMAP" id="MF_01930">
    <property type="entry name" value="PurN"/>
    <property type="match status" value="1"/>
</dbReference>
<reference evidence="8 9" key="1">
    <citation type="submission" date="2021-06" db="EMBL/GenBank/DDBJ databases">
        <authorList>
            <person name="Sun Q."/>
            <person name="Li D."/>
        </authorList>
    </citation>
    <scope>NUCLEOTIDE SEQUENCE [LARGE SCALE GENOMIC DNA]</scope>
    <source>
        <strain evidence="8 9">MSJ-4</strain>
    </source>
</reference>
<dbReference type="GO" id="GO:0004644">
    <property type="term" value="F:phosphoribosylglycinamide formyltransferase activity"/>
    <property type="evidence" value="ECO:0007669"/>
    <property type="project" value="UniProtKB-EC"/>
</dbReference>
<sequence>MFRIAFLISGSGTNLQYIIDKINQGEINCSIEMVISDNPLAKGIERAKKQGIPCYVLDKKIYGENIGDEVFKIIGDKVDLIVLGGFLSILKGQLLKRYKNKIINIHPSLIPSFCGKGMYGIKVHQAVIDSGVKVTGCTVHFVNEEIDRGAILIQRALYINPEEKAETLQRRVLKEEHLCLLEAIKSISENRVEFNHNKATIC</sequence>
<dbReference type="InterPro" id="IPR001555">
    <property type="entry name" value="GART_AS"/>
</dbReference>
<comment type="caution">
    <text evidence="6">Lacks conserved residue(s) required for the propagation of feature annotation.</text>
</comment>
<name>A0ABS6EWC9_9CLOT</name>
<keyword evidence="3 6" id="KW-0658">Purine biosynthesis</keyword>
<feature type="site" description="Raises pKa of active site His" evidence="6">
    <location>
        <position position="147"/>
    </location>
</feature>
<evidence type="ECO:0000256" key="1">
    <source>
        <dbReference type="ARBA" id="ARBA00005054"/>
    </source>
</evidence>
<evidence type="ECO:0000256" key="6">
    <source>
        <dbReference type="HAMAP-Rule" id="MF_01930"/>
    </source>
</evidence>
<comment type="function">
    <text evidence="6">Catalyzes the transfer of a formyl group from 10-formyltetrahydrofolate to 5-phospho-ribosyl-glycinamide (GAR), producing 5-phospho-ribosyl-N-formylglycinamide (FGAR) and tetrahydrofolate.</text>
</comment>
<evidence type="ECO:0000256" key="5">
    <source>
        <dbReference type="ARBA" id="ARBA00047664"/>
    </source>
</evidence>
<dbReference type="RefSeq" id="WP_216455704.1">
    <property type="nucleotide sequence ID" value="NZ_JAHLQL010000001.1"/>
</dbReference>
<dbReference type="Proteomes" id="UP000736583">
    <property type="component" value="Unassembled WGS sequence"/>
</dbReference>
<comment type="pathway">
    <text evidence="1 6">Purine metabolism; IMP biosynthesis via de novo pathway; N(2)-formyl-N(1)-(5-phospho-D-ribosyl)glycinamide from N(1)-(5-phospho-D-ribosyl)glycinamide (10-formyl THF route): step 1/1.</text>
</comment>
<organism evidence="8 9">
    <name type="scientific">Clostridium simiarum</name>
    <dbReference type="NCBI Taxonomy" id="2841506"/>
    <lineage>
        <taxon>Bacteria</taxon>
        <taxon>Bacillati</taxon>
        <taxon>Bacillota</taxon>
        <taxon>Clostridia</taxon>
        <taxon>Eubacteriales</taxon>
        <taxon>Clostridiaceae</taxon>
        <taxon>Clostridium</taxon>
    </lineage>
</organism>
<evidence type="ECO:0000259" key="7">
    <source>
        <dbReference type="Pfam" id="PF00551"/>
    </source>
</evidence>
<evidence type="ECO:0000256" key="3">
    <source>
        <dbReference type="ARBA" id="ARBA00022755"/>
    </source>
</evidence>
<dbReference type="PANTHER" id="PTHR43369">
    <property type="entry name" value="PHOSPHORIBOSYLGLYCINAMIDE FORMYLTRANSFERASE"/>
    <property type="match status" value="1"/>
</dbReference>
<dbReference type="PROSITE" id="PS00373">
    <property type="entry name" value="GART"/>
    <property type="match status" value="1"/>
</dbReference>
<comment type="caution">
    <text evidence="8">The sequence shown here is derived from an EMBL/GenBank/DDBJ whole genome shotgun (WGS) entry which is preliminary data.</text>
</comment>
<gene>
    <name evidence="6 8" type="primary">purN</name>
    <name evidence="8" type="ORF">KQI89_02050</name>
</gene>
<feature type="domain" description="Formyl transferase N-terminal" evidence="7">
    <location>
        <begin position="3"/>
        <end position="184"/>
    </location>
</feature>
<feature type="binding site" evidence="6">
    <location>
        <position position="59"/>
    </location>
    <ligand>
        <name>(6R)-10-formyltetrahydrofolate</name>
        <dbReference type="ChEBI" id="CHEBI:195366"/>
    </ligand>
</feature>
<evidence type="ECO:0000256" key="4">
    <source>
        <dbReference type="ARBA" id="ARBA00038440"/>
    </source>
</evidence>
<comment type="catalytic activity">
    <reaction evidence="5 6">
        <text>N(1)-(5-phospho-beta-D-ribosyl)glycinamide + (6R)-10-formyltetrahydrofolate = N(2)-formyl-N(1)-(5-phospho-beta-D-ribosyl)glycinamide + (6S)-5,6,7,8-tetrahydrofolate + H(+)</text>
        <dbReference type="Rhea" id="RHEA:15053"/>
        <dbReference type="ChEBI" id="CHEBI:15378"/>
        <dbReference type="ChEBI" id="CHEBI:57453"/>
        <dbReference type="ChEBI" id="CHEBI:143788"/>
        <dbReference type="ChEBI" id="CHEBI:147286"/>
        <dbReference type="ChEBI" id="CHEBI:195366"/>
        <dbReference type="EC" id="2.1.2.2"/>
    </reaction>
</comment>
<evidence type="ECO:0000313" key="9">
    <source>
        <dbReference type="Proteomes" id="UP000736583"/>
    </source>
</evidence>
<keyword evidence="2 6" id="KW-0808">Transferase</keyword>
<feature type="binding site" evidence="6">
    <location>
        <begin position="12"/>
        <end position="14"/>
    </location>
    <ligand>
        <name>N(1)-(5-phospho-beta-D-ribosyl)glycinamide</name>
        <dbReference type="ChEBI" id="CHEBI:143788"/>
    </ligand>
</feature>
<evidence type="ECO:0000313" key="8">
    <source>
        <dbReference type="EMBL" id="MBU5590536.1"/>
    </source>
</evidence>
<dbReference type="PANTHER" id="PTHR43369:SF2">
    <property type="entry name" value="PHOSPHORIBOSYLGLYCINAMIDE FORMYLTRANSFERASE"/>
    <property type="match status" value="1"/>
</dbReference>
<keyword evidence="9" id="KW-1185">Reference proteome</keyword>
<dbReference type="EC" id="2.1.2.2" evidence="6"/>
<accession>A0ABS6EWC9</accession>
<proteinExistence type="inferred from homology"/>
<dbReference type="NCBIfam" id="TIGR00639">
    <property type="entry name" value="PurN"/>
    <property type="match status" value="1"/>
</dbReference>
<protein>
    <recommendedName>
        <fullName evidence="6">Phosphoribosylglycinamide formyltransferase</fullName>
        <ecNumber evidence="6">2.1.2.2</ecNumber>
    </recommendedName>
    <alternativeName>
        <fullName evidence="6">5'-phosphoribosylglycinamide transformylase</fullName>
    </alternativeName>
    <alternativeName>
        <fullName evidence="6">GAR transformylase</fullName>
        <shortName evidence="6">GART</shortName>
    </alternativeName>
</protein>
<dbReference type="InterPro" id="IPR004607">
    <property type="entry name" value="GART"/>
</dbReference>
<feature type="active site" description="Proton donor" evidence="6">
    <location>
        <position position="106"/>
    </location>
</feature>
<dbReference type="InterPro" id="IPR002376">
    <property type="entry name" value="Formyl_transf_N"/>
</dbReference>
<feature type="binding site" evidence="6">
    <location>
        <position position="104"/>
    </location>
    <ligand>
        <name>(6R)-10-formyltetrahydrofolate</name>
        <dbReference type="ChEBI" id="CHEBI:195366"/>
    </ligand>
</feature>